<evidence type="ECO:0000256" key="2">
    <source>
        <dbReference type="SAM" id="MobiDB-lite"/>
    </source>
</evidence>
<feature type="domain" description="LysM" evidence="4">
    <location>
        <begin position="478"/>
        <end position="522"/>
    </location>
</feature>
<accession>A0A1Y0ICG7</accession>
<dbReference type="InterPro" id="IPR018392">
    <property type="entry name" value="LysM"/>
</dbReference>
<dbReference type="SMART" id="SM00257">
    <property type="entry name" value="LysM"/>
    <property type="match status" value="3"/>
</dbReference>
<dbReference type="InterPro" id="IPR001387">
    <property type="entry name" value="Cro/C1-type_HTH"/>
</dbReference>
<feature type="domain" description="LysM" evidence="4">
    <location>
        <begin position="549"/>
        <end position="593"/>
    </location>
</feature>
<dbReference type="InterPro" id="IPR023346">
    <property type="entry name" value="Lysozyme-like_dom_sf"/>
</dbReference>
<dbReference type="InterPro" id="IPR000189">
    <property type="entry name" value="Transglyc_AS"/>
</dbReference>
<evidence type="ECO:0000259" key="3">
    <source>
        <dbReference type="PROSITE" id="PS50943"/>
    </source>
</evidence>
<organism evidence="5 6">
    <name type="scientific">Oleiphilus messinensis</name>
    <dbReference type="NCBI Taxonomy" id="141451"/>
    <lineage>
        <taxon>Bacteria</taxon>
        <taxon>Pseudomonadati</taxon>
        <taxon>Pseudomonadota</taxon>
        <taxon>Gammaproteobacteria</taxon>
        <taxon>Oceanospirillales</taxon>
        <taxon>Oleiphilaceae</taxon>
        <taxon>Oleiphilus</taxon>
    </lineage>
</organism>
<dbReference type="PANTHER" id="PTHR33734:SF22">
    <property type="entry name" value="MEMBRANE-BOUND LYTIC MUREIN TRANSGLYCOSYLASE D"/>
    <property type="match status" value="1"/>
</dbReference>
<feature type="domain" description="HTH cro/C1-type" evidence="3">
    <location>
        <begin position="399"/>
        <end position="425"/>
    </location>
</feature>
<dbReference type="PROSITE" id="PS51257">
    <property type="entry name" value="PROKAR_LIPOPROTEIN"/>
    <property type="match status" value="1"/>
</dbReference>
<protein>
    <submittedName>
        <fullName evidence="5">Lytic murein transglycosylase</fullName>
    </submittedName>
</protein>
<dbReference type="OrthoDB" id="9815002at2"/>
<dbReference type="KEGG" id="ome:OLMES_3041"/>
<sequence>MLKFASFNRVTRFNRVNPLFPLILLIFSLTGCSTLSNLEIPYISENTAEHDSALQTEDLSDQIETINKGDENNSDSSIDGESFVPANSQELAELEKEAEQPVENSLPGTGDSDETAVTSELEPKHDTIWPRVRNGFALDLALDNRRIDVQLHWYAKNQKYLDRLFVRAKPYLHYIVAEVEARGMPLELTLLPVVESAFDPFAYSHGRASGIWQFIPGTAKRFGLQQNWWYDGRRDVIASTRAALDYLQYLHRFFDGDWLHALAAYNSGEGTVQRAIRYNRKKNKPTDFWNLRLPRETRAYVPKLLAIAKLVNEPAKYNVTLLGIPNEDQIKIVDIDAQIDLAQAAKLAGINVKELYLLNPGFNRWASPPDGPHALVIPIEKAESFKQAFAELPKEDRVRWERYQIQNGDSLIKIAKKFNTTVDAIRQINNIRGNLIRAGKPLLIPVAARGEDYYAYSAPERLQAHLAKASANTRLNKIKHKIKRGDTLWDLSRQYKVSVKQLAKWNAMSPRDPLKPGRTLTIWSKPNKKITLAANSSSASSPALQKKKLNYKVRSGDSLYLIANRFRVSIDDIVSWNKLNPKRYLQPGQKLTLFVNIASVD</sequence>
<dbReference type="Proteomes" id="UP000196027">
    <property type="component" value="Chromosome"/>
</dbReference>
<dbReference type="AlphaFoldDB" id="A0A1Y0ICG7"/>
<keyword evidence="6" id="KW-1185">Reference proteome</keyword>
<dbReference type="Pfam" id="PF01476">
    <property type="entry name" value="LysM"/>
    <property type="match status" value="3"/>
</dbReference>
<dbReference type="Pfam" id="PF01464">
    <property type="entry name" value="SLT"/>
    <property type="match status" value="1"/>
</dbReference>
<dbReference type="Gene3D" id="1.10.530.10">
    <property type="match status" value="1"/>
</dbReference>
<dbReference type="RefSeq" id="WP_087462010.1">
    <property type="nucleotide sequence ID" value="NZ_CP021425.1"/>
</dbReference>
<feature type="region of interest" description="Disordered" evidence="2">
    <location>
        <begin position="93"/>
        <end position="123"/>
    </location>
</feature>
<dbReference type="InterPro" id="IPR008258">
    <property type="entry name" value="Transglycosylase_SLT_dom_1"/>
</dbReference>
<gene>
    <name evidence="5" type="ORF">OLMES_3041</name>
</gene>
<dbReference type="GO" id="GO:0008932">
    <property type="term" value="F:lytic endotransglycosylase activity"/>
    <property type="evidence" value="ECO:0007669"/>
    <property type="project" value="TreeGrafter"/>
</dbReference>
<dbReference type="InterPro" id="IPR036779">
    <property type="entry name" value="LysM_dom_sf"/>
</dbReference>
<dbReference type="PROSITE" id="PS50943">
    <property type="entry name" value="HTH_CROC1"/>
    <property type="match status" value="1"/>
</dbReference>
<dbReference type="GO" id="GO:0016020">
    <property type="term" value="C:membrane"/>
    <property type="evidence" value="ECO:0007669"/>
    <property type="project" value="InterPro"/>
</dbReference>
<feature type="domain" description="LysM" evidence="4">
    <location>
        <begin position="401"/>
        <end position="444"/>
    </location>
</feature>
<dbReference type="PANTHER" id="PTHR33734">
    <property type="entry name" value="LYSM DOMAIN-CONTAINING GPI-ANCHORED PROTEIN 2"/>
    <property type="match status" value="1"/>
</dbReference>
<dbReference type="SUPFAM" id="SSF54106">
    <property type="entry name" value="LysM domain"/>
    <property type="match status" value="3"/>
</dbReference>
<dbReference type="FunFam" id="1.10.530.10:FF:000004">
    <property type="entry name" value="Membrane-bound lytic murein transglycosylase D"/>
    <property type="match status" value="1"/>
</dbReference>
<evidence type="ECO:0000313" key="5">
    <source>
        <dbReference type="EMBL" id="ARU57084.1"/>
    </source>
</evidence>
<dbReference type="CDD" id="cd00118">
    <property type="entry name" value="LysM"/>
    <property type="match status" value="3"/>
</dbReference>
<evidence type="ECO:0000313" key="6">
    <source>
        <dbReference type="Proteomes" id="UP000196027"/>
    </source>
</evidence>
<proteinExistence type="inferred from homology"/>
<dbReference type="Gene3D" id="3.10.350.10">
    <property type="entry name" value="LysM domain"/>
    <property type="match status" value="3"/>
</dbReference>
<dbReference type="CDD" id="cd16894">
    <property type="entry name" value="MltD-like"/>
    <property type="match status" value="1"/>
</dbReference>
<dbReference type="GO" id="GO:0000270">
    <property type="term" value="P:peptidoglycan metabolic process"/>
    <property type="evidence" value="ECO:0007669"/>
    <property type="project" value="InterPro"/>
</dbReference>
<dbReference type="SUPFAM" id="SSF53955">
    <property type="entry name" value="Lysozyme-like"/>
    <property type="match status" value="1"/>
</dbReference>
<name>A0A1Y0ICG7_9GAMM</name>
<evidence type="ECO:0000256" key="1">
    <source>
        <dbReference type="ARBA" id="ARBA00007734"/>
    </source>
</evidence>
<reference evidence="5 6" key="1">
    <citation type="submission" date="2017-05" db="EMBL/GenBank/DDBJ databases">
        <title>Genomic insights into alkan degradation activity of Oleiphilus messinensis.</title>
        <authorList>
            <person name="Kozyavkin S.A."/>
            <person name="Slesarev A.I."/>
            <person name="Golyshin P.N."/>
            <person name="Korzhenkov A."/>
            <person name="Golyshina O.N."/>
            <person name="Toshchakov S.V."/>
        </authorList>
    </citation>
    <scope>NUCLEOTIDE SEQUENCE [LARGE SCALE GENOMIC DNA]</scope>
    <source>
        <strain evidence="5 6">ME102</strain>
    </source>
</reference>
<comment type="similarity">
    <text evidence="1">Belongs to the transglycosylase Slt family.</text>
</comment>
<dbReference type="EMBL" id="CP021425">
    <property type="protein sequence ID" value="ARU57084.1"/>
    <property type="molecule type" value="Genomic_DNA"/>
</dbReference>
<evidence type="ECO:0000259" key="4">
    <source>
        <dbReference type="PROSITE" id="PS51782"/>
    </source>
</evidence>
<dbReference type="PROSITE" id="PS51782">
    <property type="entry name" value="LYSM"/>
    <property type="match status" value="3"/>
</dbReference>
<dbReference type="PROSITE" id="PS00922">
    <property type="entry name" value="TRANSGLYCOSYLASE"/>
    <property type="match status" value="1"/>
</dbReference>